<gene>
    <name evidence="2" type="ORF">B0H63DRAFT_560439</name>
</gene>
<dbReference type="Proteomes" id="UP001285441">
    <property type="component" value="Unassembled WGS sequence"/>
</dbReference>
<evidence type="ECO:0000259" key="1">
    <source>
        <dbReference type="Pfam" id="PF23549"/>
    </source>
</evidence>
<accession>A0AAE0U042</accession>
<reference evidence="2" key="1">
    <citation type="journal article" date="2023" name="Mol. Phylogenet. Evol.">
        <title>Genome-scale phylogeny and comparative genomics of the fungal order Sordariales.</title>
        <authorList>
            <person name="Hensen N."/>
            <person name="Bonometti L."/>
            <person name="Westerberg I."/>
            <person name="Brannstrom I.O."/>
            <person name="Guillou S."/>
            <person name="Cros-Aarteil S."/>
            <person name="Calhoun S."/>
            <person name="Haridas S."/>
            <person name="Kuo A."/>
            <person name="Mondo S."/>
            <person name="Pangilinan J."/>
            <person name="Riley R."/>
            <person name="LaButti K."/>
            <person name="Andreopoulos B."/>
            <person name="Lipzen A."/>
            <person name="Chen C."/>
            <person name="Yan M."/>
            <person name="Daum C."/>
            <person name="Ng V."/>
            <person name="Clum A."/>
            <person name="Steindorff A."/>
            <person name="Ohm R.A."/>
            <person name="Martin F."/>
            <person name="Silar P."/>
            <person name="Natvig D.O."/>
            <person name="Lalanne C."/>
            <person name="Gautier V."/>
            <person name="Ament-Velasquez S.L."/>
            <person name="Kruys A."/>
            <person name="Hutchinson M.I."/>
            <person name="Powell A.J."/>
            <person name="Barry K."/>
            <person name="Miller A.N."/>
            <person name="Grigoriev I.V."/>
            <person name="Debuchy R."/>
            <person name="Gladieux P."/>
            <person name="Hiltunen Thoren M."/>
            <person name="Johannesson H."/>
        </authorList>
    </citation>
    <scope>NUCLEOTIDE SEQUENCE</scope>
    <source>
        <strain evidence="2">CBS 232.78</strain>
    </source>
</reference>
<evidence type="ECO:0000313" key="2">
    <source>
        <dbReference type="EMBL" id="KAK3385957.1"/>
    </source>
</evidence>
<dbReference type="AlphaFoldDB" id="A0AAE0U042"/>
<name>A0AAE0U042_9PEZI</name>
<organism evidence="2 3">
    <name type="scientific">Podospora didyma</name>
    <dbReference type="NCBI Taxonomy" id="330526"/>
    <lineage>
        <taxon>Eukaryota</taxon>
        <taxon>Fungi</taxon>
        <taxon>Dikarya</taxon>
        <taxon>Ascomycota</taxon>
        <taxon>Pezizomycotina</taxon>
        <taxon>Sordariomycetes</taxon>
        <taxon>Sordariomycetidae</taxon>
        <taxon>Sordariales</taxon>
        <taxon>Podosporaceae</taxon>
        <taxon>Podospora</taxon>
    </lineage>
</organism>
<evidence type="ECO:0000313" key="3">
    <source>
        <dbReference type="Proteomes" id="UP001285441"/>
    </source>
</evidence>
<protein>
    <recommendedName>
        <fullName evidence="1">GRF-like zinc ribbon domain-containing protein</fullName>
    </recommendedName>
</protein>
<keyword evidence="3" id="KW-1185">Reference proteome</keyword>
<dbReference type="EMBL" id="JAULSW010000004">
    <property type="protein sequence ID" value="KAK3385957.1"/>
    <property type="molecule type" value="Genomic_DNA"/>
</dbReference>
<dbReference type="Pfam" id="PF23549">
    <property type="entry name" value="Zn_ribbon_GRF_2"/>
    <property type="match status" value="1"/>
</dbReference>
<sequence length="122" mass="13564">MSAPIYNHAILGLQKLGIPINLYSLVGPPCHNCNHTSTHHVTATGNPNGNAGRPYYICPICRYDDRWVTWADTRGVSLYNPHCHCHQPSRAERIGAGKPRAGMLFFSCAVGACQFYMEQFDD</sequence>
<dbReference type="InterPro" id="IPR056444">
    <property type="entry name" value="Zn_ribbon_GRF_2"/>
</dbReference>
<proteinExistence type="predicted"/>
<comment type="caution">
    <text evidence="2">The sequence shown here is derived from an EMBL/GenBank/DDBJ whole genome shotgun (WGS) entry which is preliminary data.</text>
</comment>
<reference evidence="2" key="2">
    <citation type="submission" date="2023-06" db="EMBL/GenBank/DDBJ databases">
        <authorList>
            <consortium name="Lawrence Berkeley National Laboratory"/>
            <person name="Haridas S."/>
            <person name="Hensen N."/>
            <person name="Bonometti L."/>
            <person name="Westerberg I."/>
            <person name="Brannstrom I.O."/>
            <person name="Guillou S."/>
            <person name="Cros-Aarteil S."/>
            <person name="Calhoun S."/>
            <person name="Kuo A."/>
            <person name="Mondo S."/>
            <person name="Pangilinan J."/>
            <person name="Riley R."/>
            <person name="LaButti K."/>
            <person name="Andreopoulos B."/>
            <person name="Lipzen A."/>
            <person name="Chen C."/>
            <person name="Yanf M."/>
            <person name="Daum C."/>
            <person name="Ng V."/>
            <person name="Clum A."/>
            <person name="Steindorff A."/>
            <person name="Ohm R."/>
            <person name="Martin F."/>
            <person name="Silar P."/>
            <person name="Natvig D."/>
            <person name="Lalanne C."/>
            <person name="Gautier V."/>
            <person name="Ament-velasquez S.L."/>
            <person name="Kruys A."/>
            <person name="Hutchinson M.I."/>
            <person name="Powell A.J."/>
            <person name="Barry K."/>
            <person name="Miller A.N."/>
            <person name="Grigoriev I.V."/>
            <person name="Debuchy R."/>
            <person name="Gladieux P."/>
            <person name="Thoren M.H."/>
            <person name="Johannesson H."/>
        </authorList>
    </citation>
    <scope>NUCLEOTIDE SEQUENCE</scope>
    <source>
        <strain evidence="2">CBS 232.78</strain>
    </source>
</reference>
<feature type="domain" description="GRF-like zinc ribbon" evidence="1">
    <location>
        <begin position="28"/>
        <end position="74"/>
    </location>
</feature>